<reference evidence="2 3" key="1">
    <citation type="journal article" date="2021" name="Elife">
        <title>Chloroplast acquisition without the gene transfer in kleptoplastic sea slugs, Plakobranchus ocellatus.</title>
        <authorList>
            <person name="Maeda T."/>
            <person name="Takahashi S."/>
            <person name="Yoshida T."/>
            <person name="Shimamura S."/>
            <person name="Takaki Y."/>
            <person name="Nagai Y."/>
            <person name="Toyoda A."/>
            <person name="Suzuki Y."/>
            <person name="Arimoto A."/>
            <person name="Ishii H."/>
            <person name="Satoh N."/>
            <person name="Nishiyama T."/>
            <person name="Hasebe M."/>
            <person name="Maruyama T."/>
            <person name="Minagawa J."/>
            <person name="Obokata J."/>
            <person name="Shigenobu S."/>
        </authorList>
    </citation>
    <scope>NUCLEOTIDE SEQUENCE [LARGE SCALE GENOMIC DNA]</scope>
</reference>
<feature type="region of interest" description="Disordered" evidence="1">
    <location>
        <begin position="33"/>
        <end position="66"/>
    </location>
</feature>
<name>A0AAV4B159_9GAST</name>
<dbReference type="AlphaFoldDB" id="A0AAV4B159"/>
<sequence length="92" mass="10245">METNKLPHIASESWKDVWHDSQVTKAYQRMEGRHRATAANNQTRTKGAVGTTAHNVARPLDNGPETSVTRPVVWRIPKVPQGILKLNSKSSC</sequence>
<keyword evidence="3" id="KW-1185">Reference proteome</keyword>
<proteinExistence type="predicted"/>
<dbReference type="Proteomes" id="UP000735302">
    <property type="component" value="Unassembled WGS sequence"/>
</dbReference>
<evidence type="ECO:0000313" key="3">
    <source>
        <dbReference type="Proteomes" id="UP000735302"/>
    </source>
</evidence>
<evidence type="ECO:0000313" key="2">
    <source>
        <dbReference type="EMBL" id="GFO14320.1"/>
    </source>
</evidence>
<gene>
    <name evidence="2" type="ORF">PoB_004082500</name>
</gene>
<comment type="caution">
    <text evidence="2">The sequence shown here is derived from an EMBL/GenBank/DDBJ whole genome shotgun (WGS) entry which is preliminary data.</text>
</comment>
<evidence type="ECO:0000256" key="1">
    <source>
        <dbReference type="SAM" id="MobiDB-lite"/>
    </source>
</evidence>
<organism evidence="2 3">
    <name type="scientific">Plakobranchus ocellatus</name>
    <dbReference type="NCBI Taxonomy" id="259542"/>
    <lineage>
        <taxon>Eukaryota</taxon>
        <taxon>Metazoa</taxon>
        <taxon>Spiralia</taxon>
        <taxon>Lophotrochozoa</taxon>
        <taxon>Mollusca</taxon>
        <taxon>Gastropoda</taxon>
        <taxon>Heterobranchia</taxon>
        <taxon>Euthyneura</taxon>
        <taxon>Panpulmonata</taxon>
        <taxon>Sacoglossa</taxon>
        <taxon>Placobranchoidea</taxon>
        <taxon>Plakobranchidae</taxon>
        <taxon>Plakobranchus</taxon>
    </lineage>
</organism>
<dbReference type="EMBL" id="BLXT01004553">
    <property type="protein sequence ID" value="GFO14320.1"/>
    <property type="molecule type" value="Genomic_DNA"/>
</dbReference>
<protein>
    <submittedName>
        <fullName evidence="2">Uncharacterized protein</fullName>
    </submittedName>
</protein>
<accession>A0AAV4B159</accession>